<reference evidence="2" key="1">
    <citation type="journal article" date="2017" name="Nat. Commun.">
        <title>The North American bullfrog draft genome provides insight into hormonal regulation of long noncoding RNA.</title>
        <authorList>
            <person name="Hammond S.A."/>
            <person name="Warren R.L."/>
            <person name="Vandervalk B.P."/>
            <person name="Kucuk E."/>
            <person name="Khan H."/>
            <person name="Gibb E.A."/>
            <person name="Pandoh P."/>
            <person name="Kirk H."/>
            <person name="Zhao Y."/>
            <person name="Jones M."/>
            <person name="Mungall A.J."/>
            <person name="Coope R."/>
            <person name="Pleasance S."/>
            <person name="Moore R.A."/>
            <person name="Holt R.A."/>
            <person name="Round J.M."/>
            <person name="Ohora S."/>
            <person name="Walle B.V."/>
            <person name="Veldhoen N."/>
            <person name="Helbing C.C."/>
            <person name="Birol I."/>
        </authorList>
    </citation>
    <scope>NUCLEOTIDE SEQUENCE [LARGE SCALE GENOMIC DNA]</scope>
</reference>
<evidence type="ECO:0000313" key="1">
    <source>
        <dbReference type="EMBL" id="PIO29156.1"/>
    </source>
</evidence>
<gene>
    <name evidence="1" type="ORF">AB205_0018230</name>
</gene>
<proteinExistence type="predicted"/>
<name>A0A2G9RMM5_AQUCT</name>
<dbReference type="AlphaFoldDB" id="A0A2G9RMM5"/>
<sequence>MHPNFRIMKNSSEFRFGTKRNAHAYPLHIVIFHRTGSPKKGRENYPLPPRILFDAPLVSQVLPSLWLSDQKPLAPPLRSHEHYHVHHLPPLVLRTLDLPQRLLHLSLSLPPWEDGLYSSAFRHKHLSLKKPYPAKHVGLSLYMSTELAATSFWLIPVIGRYKCF</sequence>
<accession>A0A2G9RMM5</accession>
<dbReference type="EMBL" id="KV935354">
    <property type="protein sequence ID" value="PIO29156.1"/>
    <property type="molecule type" value="Genomic_DNA"/>
</dbReference>
<evidence type="ECO:0000313" key="2">
    <source>
        <dbReference type="Proteomes" id="UP000228934"/>
    </source>
</evidence>
<keyword evidence="2" id="KW-1185">Reference proteome</keyword>
<dbReference type="Proteomes" id="UP000228934">
    <property type="component" value="Unassembled WGS sequence"/>
</dbReference>
<protein>
    <submittedName>
        <fullName evidence="1">Uncharacterized protein</fullName>
    </submittedName>
</protein>
<organism evidence="1 2">
    <name type="scientific">Aquarana catesbeiana</name>
    <name type="common">American bullfrog</name>
    <name type="synonym">Rana catesbeiana</name>
    <dbReference type="NCBI Taxonomy" id="8400"/>
    <lineage>
        <taxon>Eukaryota</taxon>
        <taxon>Metazoa</taxon>
        <taxon>Chordata</taxon>
        <taxon>Craniata</taxon>
        <taxon>Vertebrata</taxon>
        <taxon>Euteleostomi</taxon>
        <taxon>Amphibia</taxon>
        <taxon>Batrachia</taxon>
        <taxon>Anura</taxon>
        <taxon>Neobatrachia</taxon>
        <taxon>Ranoidea</taxon>
        <taxon>Ranidae</taxon>
        <taxon>Aquarana</taxon>
    </lineage>
</organism>